<dbReference type="Proteomes" id="UP001239111">
    <property type="component" value="Chromosome 3"/>
</dbReference>
<keyword evidence="2" id="KW-1185">Reference proteome</keyword>
<reference evidence="1" key="1">
    <citation type="submission" date="2023-04" db="EMBL/GenBank/DDBJ databases">
        <title>A chromosome-level genome assembly of the parasitoid wasp Eretmocerus hayati.</title>
        <authorList>
            <person name="Zhong Y."/>
            <person name="Liu S."/>
            <person name="Liu Y."/>
        </authorList>
    </citation>
    <scope>NUCLEOTIDE SEQUENCE</scope>
    <source>
        <strain evidence="1">ZJU_SS_LIU_2023</strain>
    </source>
</reference>
<name>A0ACC2NG98_9HYME</name>
<comment type="caution">
    <text evidence="1">The sequence shown here is derived from an EMBL/GenBank/DDBJ whole genome shotgun (WGS) entry which is preliminary data.</text>
</comment>
<gene>
    <name evidence="1" type="ORF">QAD02_001431</name>
</gene>
<organism evidence="1 2">
    <name type="scientific">Eretmocerus hayati</name>
    <dbReference type="NCBI Taxonomy" id="131215"/>
    <lineage>
        <taxon>Eukaryota</taxon>
        <taxon>Metazoa</taxon>
        <taxon>Ecdysozoa</taxon>
        <taxon>Arthropoda</taxon>
        <taxon>Hexapoda</taxon>
        <taxon>Insecta</taxon>
        <taxon>Pterygota</taxon>
        <taxon>Neoptera</taxon>
        <taxon>Endopterygota</taxon>
        <taxon>Hymenoptera</taxon>
        <taxon>Apocrita</taxon>
        <taxon>Proctotrupomorpha</taxon>
        <taxon>Chalcidoidea</taxon>
        <taxon>Aphelinidae</taxon>
        <taxon>Aphelininae</taxon>
        <taxon>Eretmocerus</taxon>
    </lineage>
</organism>
<dbReference type="EMBL" id="CM056743">
    <property type="protein sequence ID" value="KAJ8670172.1"/>
    <property type="molecule type" value="Genomic_DNA"/>
</dbReference>
<sequence>MERRRLLILCITFILCTILLVVFCICLLSNKKKLSNRAVAVAFASSVPDIPGFDIVFELNNGRDPTRSYDWRTDNVALGEVTRRLNVFIKELILNRSELSNKIIKSASMILNNFVLEYRDHLKKFLSATETRLSRVPYGKNWYQFSVDSTCFLAGYILYGFGERTNEAEETIMMIIENPKRSLGYERDGVNSVFLVGPWSLVRGFESVQQDESYRYVIDYLDIPIVEKPMDAGLHRDGSFLFHKTIVSGGYLKALRGVLVDYFILFDTNVDASKITKIRSRFFNILGHPYLRSVTVPSLFSRVPNPRLYDINFSESTYGLEAMPLSGVLRLNIPIGQFMMKINRNNLGFYESDKSNYMHGMDALMRREYFYKREQLDNFAESWPFPGLFVTKDENWNGDPKTIKRKKLESETSTTMVHYVNDCVSFLFVYDGVGYAYQKYSKTKLIDTPFVREFVRIDTRNREIMIWFHAPGYTYYYGMDETFHKVSEDEESNALQIIYTYDERGLLSDQSYKHVNFPHVKHYEDPFKRNVSIYVAEKNENIAYILKDEGDEKLLFPVNITETASIDFNGIVYDFDEKINQYSKR</sequence>
<accession>A0ACC2NG98</accession>
<protein>
    <submittedName>
        <fullName evidence="1">Uncharacterized protein</fullName>
    </submittedName>
</protein>
<evidence type="ECO:0000313" key="2">
    <source>
        <dbReference type="Proteomes" id="UP001239111"/>
    </source>
</evidence>
<proteinExistence type="predicted"/>
<evidence type="ECO:0000313" key="1">
    <source>
        <dbReference type="EMBL" id="KAJ8670172.1"/>
    </source>
</evidence>